<dbReference type="EMBL" id="JAIRAU010000008">
    <property type="protein sequence ID" value="MBZ5709636.1"/>
    <property type="molecule type" value="Genomic_DNA"/>
</dbReference>
<evidence type="ECO:0000313" key="1">
    <source>
        <dbReference type="EMBL" id="MBZ5709636.1"/>
    </source>
</evidence>
<keyword evidence="2" id="KW-1185">Reference proteome</keyword>
<dbReference type="Proteomes" id="UP001139031">
    <property type="component" value="Unassembled WGS sequence"/>
</dbReference>
<dbReference type="RefSeq" id="WP_224191411.1">
    <property type="nucleotide sequence ID" value="NZ_JAIRAU010000008.1"/>
</dbReference>
<sequence>MKSSLEQLLEQAEEVLAPQPPYLDPWVQRHAGNRLGELEDLYLRKNGWLAFNRALRVFSASRSPDDLNLNRWNDPRLWRDTYGDLAEGVLFFADDIFGGQFCIKDSKIYAFDPETAALEWLADDLEGWATVILDDSDYWTGRPLGAAWQEKNGVLEPTQRLIPTLLFTLQGEYTVDNLTAKDAVTGMQIRGPIAQEIHGLPDGTRIRFVITD</sequence>
<comment type="caution">
    <text evidence="1">The sequence shown here is derived from an EMBL/GenBank/DDBJ whole genome shotgun (WGS) entry which is preliminary data.</text>
</comment>
<evidence type="ECO:0000313" key="2">
    <source>
        <dbReference type="Proteomes" id="UP001139031"/>
    </source>
</evidence>
<name>A0ABS7TNH4_9BACT</name>
<protein>
    <submittedName>
        <fullName evidence="1">SMI1/KNR4 family protein</fullName>
    </submittedName>
</protein>
<gene>
    <name evidence="1" type="ORF">K7C98_10215</name>
</gene>
<reference evidence="1" key="1">
    <citation type="submission" date="2021-08" db="EMBL/GenBank/DDBJ databases">
        <authorList>
            <person name="Stevens D.C."/>
        </authorList>
    </citation>
    <scope>NUCLEOTIDE SEQUENCE</scope>
    <source>
        <strain evidence="1">DSM 53165</strain>
    </source>
</reference>
<organism evidence="1 2">
    <name type="scientific">Nannocystis pusilla</name>
    <dbReference type="NCBI Taxonomy" id="889268"/>
    <lineage>
        <taxon>Bacteria</taxon>
        <taxon>Pseudomonadati</taxon>
        <taxon>Myxococcota</taxon>
        <taxon>Polyangia</taxon>
        <taxon>Nannocystales</taxon>
        <taxon>Nannocystaceae</taxon>
        <taxon>Nannocystis</taxon>
    </lineage>
</organism>
<proteinExistence type="predicted"/>
<accession>A0ABS7TNH4</accession>